<evidence type="ECO:0000256" key="1">
    <source>
        <dbReference type="SAM" id="MobiDB-lite"/>
    </source>
</evidence>
<dbReference type="InterPro" id="IPR013167">
    <property type="entry name" value="COG4_M"/>
</dbReference>
<keyword evidence="4" id="KW-1185">Reference proteome</keyword>
<proteinExistence type="predicted"/>
<dbReference type="AlphaFoldDB" id="A0A1B0A942"/>
<organism evidence="3 4">
    <name type="scientific">Glossina pallidipes</name>
    <name type="common">Tsetse fly</name>
    <dbReference type="NCBI Taxonomy" id="7398"/>
    <lineage>
        <taxon>Eukaryota</taxon>
        <taxon>Metazoa</taxon>
        <taxon>Ecdysozoa</taxon>
        <taxon>Arthropoda</taxon>
        <taxon>Hexapoda</taxon>
        <taxon>Insecta</taxon>
        <taxon>Pterygota</taxon>
        <taxon>Neoptera</taxon>
        <taxon>Endopterygota</taxon>
        <taxon>Diptera</taxon>
        <taxon>Brachycera</taxon>
        <taxon>Muscomorpha</taxon>
        <taxon>Hippoboscoidea</taxon>
        <taxon>Glossinidae</taxon>
        <taxon>Glossina</taxon>
    </lineage>
</organism>
<accession>A0A1B0A942</accession>
<dbReference type="Proteomes" id="UP000092445">
    <property type="component" value="Unassembled WGS sequence"/>
</dbReference>
<evidence type="ECO:0000313" key="3">
    <source>
        <dbReference type="EnsemblMetazoa" id="GPAI038195-PA"/>
    </source>
</evidence>
<sequence length="181" mass="20002">MECWQLVASKLDYVAGDIVFANSPSLGHYRKASGGSTDKLNPKDLDAIIAETTLMHSRAELYFHFMKRRVTVNNYKYGGAHTCSCMLRMFRSGRTSLIPSFKRLSIKLTSRAAVMPLPKQIAVNRSEAKVVLISALKLARNSCIVFKKVSVLPSSAASSKIKASSSTCKTVTEQRKRLKSP</sequence>
<reference evidence="4" key="1">
    <citation type="submission" date="2014-03" db="EMBL/GenBank/DDBJ databases">
        <authorList>
            <person name="Aksoy S."/>
            <person name="Warren W."/>
            <person name="Wilson R.K."/>
        </authorList>
    </citation>
    <scope>NUCLEOTIDE SEQUENCE [LARGE SCALE GENOMIC DNA]</scope>
    <source>
        <strain evidence="4">IAEA</strain>
    </source>
</reference>
<dbReference type="EnsemblMetazoa" id="GPAI038195-RA">
    <property type="protein sequence ID" value="GPAI038195-PA"/>
    <property type="gene ID" value="GPAI038195"/>
</dbReference>
<evidence type="ECO:0000259" key="2">
    <source>
        <dbReference type="Pfam" id="PF08318"/>
    </source>
</evidence>
<name>A0A1B0A942_GLOPL</name>
<evidence type="ECO:0000313" key="4">
    <source>
        <dbReference type="Proteomes" id="UP000092445"/>
    </source>
</evidence>
<protein>
    <submittedName>
        <fullName evidence="3">Cog4 domain-containing protein</fullName>
    </submittedName>
</protein>
<feature type="region of interest" description="Disordered" evidence="1">
    <location>
        <begin position="162"/>
        <end position="181"/>
    </location>
</feature>
<dbReference type="Pfam" id="PF08318">
    <property type="entry name" value="COG4_m"/>
    <property type="match status" value="1"/>
</dbReference>
<reference evidence="3" key="2">
    <citation type="submission" date="2020-05" db="UniProtKB">
        <authorList>
            <consortium name="EnsemblMetazoa"/>
        </authorList>
    </citation>
    <scope>IDENTIFICATION</scope>
    <source>
        <strain evidence="3">IAEA</strain>
    </source>
</reference>
<dbReference type="STRING" id="7398.A0A1B0A942"/>
<dbReference type="VEuPathDB" id="VectorBase:GPAI038195"/>
<feature type="domain" description="COG4 transport protein middle alpha-helical bundle" evidence="2">
    <location>
        <begin position="30"/>
        <end position="73"/>
    </location>
</feature>